<evidence type="ECO:0000313" key="3">
    <source>
        <dbReference type="Proteomes" id="UP001066276"/>
    </source>
</evidence>
<evidence type="ECO:0000313" key="2">
    <source>
        <dbReference type="EMBL" id="KAJ1199106.1"/>
    </source>
</evidence>
<sequence length="130" mass="14971">MHLEAVNNLDIWVEGEATREETEPEESRGREPPERREVAEPGKEEDAEPKDEAEDPETQRNIDLTTETSTETEERHDRTRHVPGGAWLTQVRLCFRVKLLPVWTRSGSERGSQGRDQEEWIVGKSACTYL</sequence>
<comment type="caution">
    <text evidence="2">The sequence shown here is derived from an EMBL/GenBank/DDBJ whole genome shotgun (WGS) entry which is preliminary data.</text>
</comment>
<accession>A0AAV7VF93</accession>
<keyword evidence="3" id="KW-1185">Reference proteome</keyword>
<protein>
    <submittedName>
        <fullName evidence="2">Uncharacterized protein</fullName>
    </submittedName>
</protein>
<dbReference type="AlphaFoldDB" id="A0AAV7VF93"/>
<evidence type="ECO:0000256" key="1">
    <source>
        <dbReference type="SAM" id="MobiDB-lite"/>
    </source>
</evidence>
<proteinExistence type="predicted"/>
<dbReference type="EMBL" id="JANPWB010000003">
    <property type="protein sequence ID" value="KAJ1199106.1"/>
    <property type="molecule type" value="Genomic_DNA"/>
</dbReference>
<feature type="compositionally biased region" description="Basic and acidic residues" evidence="1">
    <location>
        <begin position="16"/>
        <end position="44"/>
    </location>
</feature>
<dbReference type="Proteomes" id="UP001066276">
    <property type="component" value="Chromosome 2_1"/>
</dbReference>
<feature type="compositionally biased region" description="Acidic residues" evidence="1">
    <location>
        <begin position="45"/>
        <end position="56"/>
    </location>
</feature>
<reference evidence="2" key="1">
    <citation type="journal article" date="2022" name="bioRxiv">
        <title>Sequencing and chromosome-scale assembly of the giantPleurodeles waltlgenome.</title>
        <authorList>
            <person name="Brown T."/>
            <person name="Elewa A."/>
            <person name="Iarovenko S."/>
            <person name="Subramanian E."/>
            <person name="Araus A.J."/>
            <person name="Petzold A."/>
            <person name="Susuki M."/>
            <person name="Suzuki K.-i.T."/>
            <person name="Hayashi T."/>
            <person name="Toyoda A."/>
            <person name="Oliveira C."/>
            <person name="Osipova E."/>
            <person name="Leigh N.D."/>
            <person name="Simon A."/>
            <person name="Yun M.H."/>
        </authorList>
    </citation>
    <scope>NUCLEOTIDE SEQUENCE</scope>
    <source>
        <strain evidence="2">20211129_DDA</strain>
        <tissue evidence="2">Liver</tissue>
    </source>
</reference>
<gene>
    <name evidence="2" type="ORF">NDU88_002944</name>
</gene>
<organism evidence="2 3">
    <name type="scientific">Pleurodeles waltl</name>
    <name type="common">Iberian ribbed newt</name>
    <dbReference type="NCBI Taxonomy" id="8319"/>
    <lineage>
        <taxon>Eukaryota</taxon>
        <taxon>Metazoa</taxon>
        <taxon>Chordata</taxon>
        <taxon>Craniata</taxon>
        <taxon>Vertebrata</taxon>
        <taxon>Euteleostomi</taxon>
        <taxon>Amphibia</taxon>
        <taxon>Batrachia</taxon>
        <taxon>Caudata</taxon>
        <taxon>Salamandroidea</taxon>
        <taxon>Salamandridae</taxon>
        <taxon>Pleurodelinae</taxon>
        <taxon>Pleurodeles</taxon>
    </lineage>
</organism>
<feature type="region of interest" description="Disordered" evidence="1">
    <location>
        <begin position="1"/>
        <end position="83"/>
    </location>
</feature>
<name>A0AAV7VF93_PLEWA</name>